<name>A0A835SWU8_CHLIN</name>
<keyword evidence="1" id="KW-0732">Signal</keyword>
<organism evidence="2 3">
    <name type="scientific">Chlamydomonas incerta</name>
    <dbReference type="NCBI Taxonomy" id="51695"/>
    <lineage>
        <taxon>Eukaryota</taxon>
        <taxon>Viridiplantae</taxon>
        <taxon>Chlorophyta</taxon>
        <taxon>core chlorophytes</taxon>
        <taxon>Chlorophyceae</taxon>
        <taxon>CS clade</taxon>
        <taxon>Chlamydomonadales</taxon>
        <taxon>Chlamydomonadaceae</taxon>
        <taxon>Chlamydomonas</taxon>
    </lineage>
</organism>
<gene>
    <name evidence="2" type="ORF">HXX76_010430</name>
</gene>
<dbReference type="AlphaFoldDB" id="A0A835SWU8"/>
<feature type="signal peptide" evidence="1">
    <location>
        <begin position="1"/>
        <end position="20"/>
    </location>
</feature>
<accession>A0A835SWU8</accession>
<sequence length="191" mass="18691">MPPQLPVAAVALAAVCVRLALRGAALWSPGAARAARAGPALSWSQALGWAASLSPMQKRRATPAAAAAAAVAADARAAAETAGCGSGAGGMPPQLPVAAVALAAVCVRLALRGAALWSPGAARAARAGPSLSWSQALGWAASLTPCRGAAPRPLPPPLLLPRTLGLPPQLPVAAVALSAQCVRLAVRGAPL</sequence>
<reference evidence="2" key="1">
    <citation type="journal article" date="2020" name="bioRxiv">
        <title>Comparative genomics of Chlamydomonas.</title>
        <authorList>
            <person name="Craig R.J."/>
            <person name="Hasan A.R."/>
            <person name="Ness R.W."/>
            <person name="Keightley P.D."/>
        </authorList>
    </citation>
    <scope>NUCLEOTIDE SEQUENCE</scope>
    <source>
        <strain evidence="2">SAG 7.73</strain>
    </source>
</reference>
<feature type="chain" id="PRO_5032935980" evidence="1">
    <location>
        <begin position="21"/>
        <end position="191"/>
    </location>
</feature>
<proteinExistence type="predicted"/>
<protein>
    <submittedName>
        <fullName evidence="2">Uncharacterized protein</fullName>
    </submittedName>
</protein>
<dbReference type="Proteomes" id="UP000650467">
    <property type="component" value="Unassembled WGS sequence"/>
</dbReference>
<keyword evidence="3" id="KW-1185">Reference proteome</keyword>
<evidence type="ECO:0000313" key="3">
    <source>
        <dbReference type="Proteomes" id="UP000650467"/>
    </source>
</evidence>
<comment type="caution">
    <text evidence="2">The sequence shown here is derived from an EMBL/GenBank/DDBJ whole genome shotgun (WGS) entry which is preliminary data.</text>
</comment>
<evidence type="ECO:0000256" key="1">
    <source>
        <dbReference type="SAM" id="SignalP"/>
    </source>
</evidence>
<evidence type="ECO:0000313" key="2">
    <source>
        <dbReference type="EMBL" id="KAG2428280.1"/>
    </source>
</evidence>
<dbReference type="EMBL" id="JAEHOC010000035">
    <property type="protein sequence ID" value="KAG2428280.1"/>
    <property type="molecule type" value="Genomic_DNA"/>
</dbReference>